<protein>
    <submittedName>
        <fullName evidence="2">Membrane protein</fullName>
    </submittedName>
</protein>
<evidence type="ECO:0000313" key="3">
    <source>
        <dbReference type="Proteomes" id="UP000579136"/>
    </source>
</evidence>
<feature type="transmembrane region" description="Helical" evidence="1">
    <location>
        <begin position="69"/>
        <end position="89"/>
    </location>
</feature>
<feature type="transmembrane region" description="Helical" evidence="1">
    <location>
        <begin position="36"/>
        <end position="54"/>
    </location>
</feature>
<feature type="transmembrane region" description="Helical" evidence="1">
    <location>
        <begin position="6"/>
        <end position="24"/>
    </location>
</feature>
<organism evidence="2 3">
    <name type="scientific">Nosocomiicoccus ampullae</name>
    <dbReference type="NCBI Taxonomy" id="489910"/>
    <lineage>
        <taxon>Bacteria</taxon>
        <taxon>Bacillati</taxon>
        <taxon>Bacillota</taxon>
        <taxon>Bacilli</taxon>
        <taxon>Bacillales</taxon>
        <taxon>Staphylococcaceae</taxon>
        <taxon>Nosocomiicoccus</taxon>
    </lineage>
</organism>
<comment type="caution">
    <text evidence="2">The sequence shown here is derived from an EMBL/GenBank/DDBJ whole genome shotgun (WGS) entry which is preliminary data.</text>
</comment>
<accession>A0A9Q2CYL4</accession>
<proteinExistence type="predicted"/>
<keyword evidence="1" id="KW-0472">Membrane</keyword>
<evidence type="ECO:0000256" key="1">
    <source>
        <dbReference type="SAM" id="Phobius"/>
    </source>
</evidence>
<reference evidence="2 3" key="1">
    <citation type="submission" date="2020-08" db="EMBL/GenBank/DDBJ databases">
        <title>Genomic Encyclopedia of Type Strains, Phase IV (KMG-IV): sequencing the most valuable type-strain genomes for metagenomic binning, comparative biology and taxonomic classification.</title>
        <authorList>
            <person name="Goeker M."/>
        </authorList>
    </citation>
    <scope>NUCLEOTIDE SEQUENCE [LARGE SCALE GENOMIC DNA]</scope>
    <source>
        <strain evidence="2 3">DSM 19163</strain>
    </source>
</reference>
<evidence type="ECO:0000313" key="2">
    <source>
        <dbReference type="EMBL" id="MBB5175184.1"/>
    </source>
</evidence>
<gene>
    <name evidence="2" type="ORF">HNQ45_000042</name>
</gene>
<dbReference type="Proteomes" id="UP000579136">
    <property type="component" value="Unassembled WGS sequence"/>
</dbReference>
<dbReference type="AlphaFoldDB" id="A0A9Q2CYL4"/>
<name>A0A9Q2CYL4_9STAP</name>
<keyword evidence="1" id="KW-0812">Transmembrane</keyword>
<sequence>MLTYNVFLLIYFFIILNLIGVITYLYKIKKNGKSRIILIGTLTLTIICILLNFTTGELMDEYIFEDNTLHFYASVIVYFLQLIVLILYFKKFIYSH</sequence>
<dbReference type="EMBL" id="JACHHF010000001">
    <property type="protein sequence ID" value="MBB5175184.1"/>
    <property type="molecule type" value="Genomic_DNA"/>
</dbReference>
<keyword evidence="1" id="KW-1133">Transmembrane helix</keyword>
<keyword evidence="3" id="KW-1185">Reference proteome</keyword>